<feature type="compositionally biased region" description="Basic and acidic residues" evidence="1">
    <location>
        <begin position="78"/>
        <end position="96"/>
    </location>
</feature>
<reference evidence="3" key="2">
    <citation type="journal article" date="2010" name="Genome Res.">
        <title>Population genomic sequencing of Coccidioides fungi reveals recent hybridization and transposon control.</title>
        <authorList>
            <person name="Neafsey D.E."/>
            <person name="Barker B.M."/>
            <person name="Sharpton T.J."/>
            <person name="Stajich J.E."/>
            <person name="Park D.J."/>
            <person name="Whiston E."/>
            <person name="Hung C.-Y."/>
            <person name="McMahan C."/>
            <person name="White J."/>
            <person name="Sykes S."/>
            <person name="Heiman D."/>
            <person name="Young S."/>
            <person name="Zeng Q."/>
            <person name="Abouelleil A."/>
            <person name="Aftuck L."/>
            <person name="Bessette D."/>
            <person name="Brown A."/>
            <person name="FitzGerald M."/>
            <person name="Lui A."/>
            <person name="Macdonald J.P."/>
            <person name="Priest M."/>
            <person name="Orbach M.J."/>
            <person name="Galgiani J.N."/>
            <person name="Kirkland T.N."/>
            <person name="Cole G.T."/>
            <person name="Birren B.W."/>
            <person name="Henn M.R."/>
            <person name="Taylor J.W."/>
            <person name="Rounsley S.D."/>
        </authorList>
    </citation>
    <scope>GENOME REANNOTATION</scope>
    <source>
        <strain evidence="3">RS</strain>
    </source>
</reference>
<dbReference type="KEGG" id="cim:CIMG_03266"/>
<feature type="compositionally biased region" description="Basic and acidic residues" evidence="1">
    <location>
        <begin position="242"/>
        <end position="253"/>
    </location>
</feature>
<dbReference type="InParanoid" id="J3KAZ3"/>
<name>J3KAZ3_COCIM</name>
<dbReference type="EMBL" id="GG704916">
    <property type="protein sequence ID" value="EAS32242.3"/>
    <property type="molecule type" value="Genomic_DNA"/>
</dbReference>
<evidence type="ECO:0000313" key="3">
    <source>
        <dbReference type="Proteomes" id="UP000001261"/>
    </source>
</evidence>
<feature type="compositionally biased region" description="Polar residues" evidence="1">
    <location>
        <begin position="257"/>
        <end position="269"/>
    </location>
</feature>
<accession>J3KAZ3</accession>
<keyword evidence="3" id="KW-1185">Reference proteome</keyword>
<dbReference type="AlphaFoldDB" id="J3KAZ3"/>
<dbReference type="RefSeq" id="XP_001243825.2">
    <property type="nucleotide sequence ID" value="XM_001243824.2"/>
</dbReference>
<proteinExistence type="predicted"/>
<dbReference type="GeneID" id="4564647"/>
<reference evidence="3" key="1">
    <citation type="journal article" date="2009" name="Genome Res.">
        <title>Comparative genomic analyses of the human fungal pathogens Coccidioides and their relatives.</title>
        <authorList>
            <person name="Sharpton T.J."/>
            <person name="Stajich J.E."/>
            <person name="Rounsley S.D."/>
            <person name="Gardner M.J."/>
            <person name="Wortman J.R."/>
            <person name="Jordar V.S."/>
            <person name="Maiti R."/>
            <person name="Kodira C.D."/>
            <person name="Neafsey D.E."/>
            <person name="Zeng Q."/>
            <person name="Hung C.-Y."/>
            <person name="McMahan C."/>
            <person name="Muszewska A."/>
            <person name="Grynberg M."/>
            <person name="Mandel M.A."/>
            <person name="Kellner E.M."/>
            <person name="Barker B.M."/>
            <person name="Galgiani J.N."/>
            <person name="Orbach M.J."/>
            <person name="Kirkland T.N."/>
            <person name="Cole G.T."/>
            <person name="Henn M.R."/>
            <person name="Birren B.W."/>
            <person name="Taylor J.W."/>
        </authorList>
    </citation>
    <scope>NUCLEOTIDE SEQUENCE [LARGE SCALE GENOMIC DNA]</scope>
    <source>
        <strain evidence="3">RS</strain>
    </source>
</reference>
<sequence length="269" mass="30289">MATCWCAPKVKSVRVRKRHRGTVLAPLCAVRCIHASGSARGLPHWLLARCGAGNSCWFNSPDPQFPFPPGPVTALAREPVRSRHSSGEKPVPERLYKPPPRRPLGGNFSLSCSTNATLESKQLPEERSPLFAPATLHSLQSLRPYINFPLRKQSPLFLLEEQYSRTTSFSLPPTSHVYLHREQQVPRTPPSSSRRCPTRARLATTTFSHQQHHRIGRADRAANACRRHQDASLPQHRGQHDRRRESPRMRVPEARSMTESSNGSKNPCK</sequence>
<gene>
    <name evidence="2" type="ORF">CIMG_03266</name>
</gene>
<dbReference type="VEuPathDB" id="FungiDB:CIMG_03266"/>
<evidence type="ECO:0000256" key="1">
    <source>
        <dbReference type="SAM" id="MobiDB-lite"/>
    </source>
</evidence>
<feature type="region of interest" description="Disordered" evidence="1">
    <location>
        <begin position="206"/>
        <end position="269"/>
    </location>
</feature>
<protein>
    <submittedName>
        <fullName evidence="2">Uncharacterized protein</fullName>
    </submittedName>
</protein>
<feature type="region of interest" description="Disordered" evidence="1">
    <location>
        <begin position="78"/>
        <end position="100"/>
    </location>
</feature>
<evidence type="ECO:0000313" key="2">
    <source>
        <dbReference type="EMBL" id="EAS32242.3"/>
    </source>
</evidence>
<organism evidence="2 3">
    <name type="scientific">Coccidioides immitis (strain RS)</name>
    <name type="common">Valley fever fungus</name>
    <dbReference type="NCBI Taxonomy" id="246410"/>
    <lineage>
        <taxon>Eukaryota</taxon>
        <taxon>Fungi</taxon>
        <taxon>Dikarya</taxon>
        <taxon>Ascomycota</taxon>
        <taxon>Pezizomycotina</taxon>
        <taxon>Eurotiomycetes</taxon>
        <taxon>Eurotiomycetidae</taxon>
        <taxon>Onygenales</taxon>
        <taxon>Onygenaceae</taxon>
        <taxon>Coccidioides</taxon>
    </lineage>
</organism>
<dbReference type="Proteomes" id="UP000001261">
    <property type="component" value="Unassembled WGS sequence"/>
</dbReference>